<dbReference type="Pfam" id="PF23559">
    <property type="entry name" value="WHD_DRP"/>
    <property type="match status" value="1"/>
</dbReference>
<dbReference type="GO" id="GO:0042742">
    <property type="term" value="P:defense response to bacterium"/>
    <property type="evidence" value="ECO:0007669"/>
    <property type="project" value="UniProtKB-ARBA"/>
</dbReference>
<keyword evidence="4" id="KW-0547">Nucleotide-binding</keyword>
<dbReference type="GO" id="GO:0002758">
    <property type="term" value="P:innate immune response-activating signaling pathway"/>
    <property type="evidence" value="ECO:0007669"/>
    <property type="project" value="UniProtKB-ARBA"/>
</dbReference>
<evidence type="ECO:0000259" key="7">
    <source>
        <dbReference type="Pfam" id="PF00931"/>
    </source>
</evidence>
<dbReference type="Pfam" id="PF23598">
    <property type="entry name" value="LRR_14"/>
    <property type="match status" value="1"/>
</dbReference>
<evidence type="ECO:0000256" key="4">
    <source>
        <dbReference type="ARBA" id="ARBA00022741"/>
    </source>
</evidence>
<dbReference type="Pfam" id="PF00931">
    <property type="entry name" value="NB-ARC"/>
    <property type="match status" value="1"/>
</dbReference>
<dbReference type="InterPro" id="IPR058922">
    <property type="entry name" value="WHD_DRP"/>
</dbReference>
<keyword evidence="2" id="KW-0433">Leucine-rich repeat</keyword>
<dbReference type="SUPFAM" id="SSF52058">
    <property type="entry name" value="L domain-like"/>
    <property type="match status" value="1"/>
</dbReference>
<feature type="domain" description="Disease resistance N-terminal" evidence="8">
    <location>
        <begin position="8"/>
        <end position="88"/>
    </location>
</feature>
<evidence type="ECO:0000259" key="9">
    <source>
        <dbReference type="Pfam" id="PF23559"/>
    </source>
</evidence>
<dbReference type="InterPro" id="IPR042197">
    <property type="entry name" value="Apaf_helical"/>
</dbReference>
<dbReference type="SUPFAM" id="SSF52540">
    <property type="entry name" value="P-loop containing nucleoside triphosphate hydrolases"/>
    <property type="match status" value="1"/>
</dbReference>
<evidence type="ECO:0000259" key="10">
    <source>
        <dbReference type="Pfam" id="PF23598"/>
    </source>
</evidence>
<dbReference type="Gene3D" id="3.40.50.300">
    <property type="entry name" value="P-loop containing nucleotide triphosphate hydrolases"/>
    <property type="match status" value="1"/>
</dbReference>
<dbReference type="EMBL" id="HQ214676">
    <property type="protein sequence ID" value="ADN95580.1"/>
    <property type="molecule type" value="mRNA"/>
</dbReference>
<comment type="similarity">
    <text evidence="1">Belongs to the disease resistance NB-LRR family.</text>
</comment>
<evidence type="ECO:0000256" key="2">
    <source>
        <dbReference type="ARBA" id="ARBA00022614"/>
    </source>
</evidence>
<proteinExistence type="evidence at transcript level"/>
<keyword evidence="5" id="KW-0611">Plant defense</keyword>
<dbReference type="InterPro" id="IPR002182">
    <property type="entry name" value="NB-ARC"/>
</dbReference>
<dbReference type="Gene3D" id="1.10.8.430">
    <property type="entry name" value="Helical domain of apoptotic protease-activating factors"/>
    <property type="match status" value="1"/>
</dbReference>
<dbReference type="InterPro" id="IPR032675">
    <property type="entry name" value="LRR_dom_sf"/>
</dbReference>
<dbReference type="Gene3D" id="1.10.10.10">
    <property type="entry name" value="Winged helix-like DNA-binding domain superfamily/Winged helix DNA-binding domain"/>
    <property type="match status" value="1"/>
</dbReference>
<feature type="domain" description="NB-ARC" evidence="7">
    <location>
        <begin position="193"/>
        <end position="341"/>
    </location>
</feature>
<accession>E2JF19</accession>
<evidence type="ECO:0000256" key="3">
    <source>
        <dbReference type="ARBA" id="ARBA00022737"/>
    </source>
</evidence>
<evidence type="ECO:0000256" key="1">
    <source>
        <dbReference type="ARBA" id="ARBA00008894"/>
    </source>
</evidence>
<evidence type="ECO:0000256" key="6">
    <source>
        <dbReference type="ARBA" id="ARBA00023054"/>
    </source>
</evidence>
<dbReference type="GO" id="GO:0043531">
    <property type="term" value="F:ADP binding"/>
    <property type="evidence" value="ECO:0007669"/>
    <property type="project" value="InterPro"/>
</dbReference>
<dbReference type="InterPro" id="IPR038005">
    <property type="entry name" value="RX-like_CC"/>
</dbReference>
<dbReference type="InterPro" id="IPR044974">
    <property type="entry name" value="Disease_R_plants"/>
</dbReference>
<dbReference type="PRINTS" id="PR00364">
    <property type="entry name" value="DISEASERSIST"/>
</dbReference>
<reference evidence="11" key="1">
    <citation type="submission" date="2010-08" db="EMBL/GenBank/DDBJ databases">
        <title>Isolation and characterization of a full-length putative NBS-LRR resistance gene analogue from pearl millet.</title>
        <authorList>
            <person name="Shailasree S."/>
            <person name="Ranjini P."/>
            <person name="Sundelin T."/>
            <person name="Veena M."/>
            <person name="Kini R.K."/>
            <person name="Shetty S.H."/>
        </authorList>
    </citation>
    <scope>NUCLEOTIDE SEQUENCE</scope>
</reference>
<dbReference type="Gene3D" id="3.80.10.10">
    <property type="entry name" value="Ribonuclease Inhibitor"/>
    <property type="match status" value="1"/>
</dbReference>
<feature type="domain" description="Disease resistance R13L4/SHOC-2-like LRR" evidence="10">
    <location>
        <begin position="564"/>
        <end position="734"/>
    </location>
</feature>
<sequence>MATIIDSVVGSLAKKLQDIIFEEAISVLGVKRDLKDLERTMNHIQCFLKDAEQRRAEESAVNNWLGELEDAMYEADDIIDLATLEGHKLLADHASPSRRSAECSRFPLFTCLPTIRRRHEIAIRIRKLNTELENVLKLGERLLKLQNVQPKGEVSLVHRMKASDLVEPNLVGKETHVACKRLVGLILAHREKKTYKIGIVGTGGVGKTTLAQKIYNSNKIKGTFSKQAWICVSQQYSEDTLLKEVLRNIGEDYRQDESVGELTKKLSIAVENKTLFLVLDDMWKHEAWTNLLRTPLNTATTTIILVTTRNDTVARAIGVEDVHRVELMSDDVGWELLWKSMNINEEAEVQNLRSIGKDIVRMCGGLPLALKVTASVLACKEKTENQWRQILKNSAWSMSKVPIELRGALYLSYDDLPWHLRQCFLFCTLYPEDHSMSQNDLIRYWIAEGFIQKQEDQLLEDTANEYYNELVYRNLLHPDPAYADYSWCKMHDLLRRLGQHLSEDEYFCGDLHSLEAKSLLKLRHISVCIDKDSITLPIMTGEHIRARTLLIICTKSVRLENSIFTRLSCVRVLDLTDSIIGKVPDCIGTLVHLRLLDLDGTGISNLPQSIGSLKYLQILNLQWCHFLHNLPLAITKLCNLRRLGLDGTPINQVPKGISELKYLNDLQGFPIGGGSDNRARMQDGWNLDELCHLLQLWKLDMIKLERASPCSMDSLLVDKKFLKKINLFCTVRIDEPCSEKDVNNIERTFEKLIPPQSIEDIGYWLFLWSEVSHLAWHN</sequence>
<protein>
    <submittedName>
        <fullName evidence="11">NBS-LRR-like protein</fullName>
    </submittedName>
</protein>
<dbReference type="Pfam" id="PF18052">
    <property type="entry name" value="Rx_N"/>
    <property type="match status" value="1"/>
</dbReference>
<feature type="domain" description="Disease resistance protein winged helix" evidence="9">
    <location>
        <begin position="429"/>
        <end position="496"/>
    </location>
</feature>
<dbReference type="InterPro" id="IPR027417">
    <property type="entry name" value="P-loop_NTPase"/>
</dbReference>
<dbReference type="AlphaFoldDB" id="E2JF19"/>
<dbReference type="PANTHER" id="PTHR23155">
    <property type="entry name" value="DISEASE RESISTANCE PROTEIN RP"/>
    <property type="match status" value="1"/>
</dbReference>
<name>E2JF19_CENAM</name>
<dbReference type="CDD" id="cd14798">
    <property type="entry name" value="RX-CC_like"/>
    <property type="match status" value="1"/>
</dbReference>
<evidence type="ECO:0000313" key="11">
    <source>
        <dbReference type="EMBL" id="ADN95580.1"/>
    </source>
</evidence>
<dbReference type="PANTHER" id="PTHR23155:SF1165">
    <property type="entry name" value="OS11G0676100 PROTEIN"/>
    <property type="match status" value="1"/>
</dbReference>
<keyword evidence="3" id="KW-0677">Repeat</keyword>
<dbReference type="GO" id="GO:0009626">
    <property type="term" value="P:plant-type hypersensitive response"/>
    <property type="evidence" value="ECO:0007669"/>
    <property type="project" value="UniProtKB-ARBA"/>
</dbReference>
<dbReference type="FunFam" id="1.10.10.10:FF:000322">
    <property type="entry name" value="Probable disease resistance protein At1g63360"/>
    <property type="match status" value="1"/>
</dbReference>
<dbReference type="InterPro" id="IPR055414">
    <property type="entry name" value="LRR_R13L4/SHOC2-like"/>
</dbReference>
<organism evidence="11">
    <name type="scientific">Cenchrus americanus</name>
    <name type="common">Pearl millet</name>
    <name type="synonym">Pennisetum glaucum</name>
    <dbReference type="NCBI Taxonomy" id="4543"/>
    <lineage>
        <taxon>Eukaryota</taxon>
        <taxon>Viridiplantae</taxon>
        <taxon>Streptophyta</taxon>
        <taxon>Embryophyta</taxon>
        <taxon>Tracheophyta</taxon>
        <taxon>Spermatophyta</taxon>
        <taxon>Magnoliopsida</taxon>
        <taxon>Liliopsida</taxon>
        <taxon>Poales</taxon>
        <taxon>Poaceae</taxon>
        <taxon>PACMAD clade</taxon>
        <taxon>Panicoideae</taxon>
        <taxon>Panicodae</taxon>
        <taxon>Paniceae</taxon>
        <taxon>Cenchrinae</taxon>
        <taxon>Cenchrus</taxon>
    </lineage>
</organism>
<dbReference type="InterPro" id="IPR036388">
    <property type="entry name" value="WH-like_DNA-bd_sf"/>
</dbReference>
<dbReference type="Gene3D" id="1.20.5.4130">
    <property type="match status" value="1"/>
</dbReference>
<dbReference type="InterPro" id="IPR041118">
    <property type="entry name" value="Rx_N"/>
</dbReference>
<keyword evidence="6" id="KW-0175">Coiled coil</keyword>
<evidence type="ECO:0000256" key="5">
    <source>
        <dbReference type="ARBA" id="ARBA00022821"/>
    </source>
</evidence>
<evidence type="ECO:0000259" key="8">
    <source>
        <dbReference type="Pfam" id="PF18052"/>
    </source>
</evidence>